<evidence type="ECO:0000313" key="3">
    <source>
        <dbReference type="Proteomes" id="UP000261948"/>
    </source>
</evidence>
<evidence type="ECO:0000259" key="1">
    <source>
        <dbReference type="Pfam" id="PF01575"/>
    </source>
</evidence>
<dbReference type="InterPro" id="IPR039375">
    <property type="entry name" value="NodN-like"/>
</dbReference>
<comment type="caution">
    <text evidence="2">The sequence shown here is derived from an EMBL/GenBank/DDBJ whole genome shotgun (WGS) entry which is preliminary data.</text>
</comment>
<dbReference type="AlphaFoldDB" id="A0A373FLD0"/>
<dbReference type="Gene3D" id="3.10.129.10">
    <property type="entry name" value="Hotdog Thioesterase"/>
    <property type="match status" value="1"/>
</dbReference>
<gene>
    <name evidence="2" type="ORF">DZC30_11415</name>
</gene>
<protein>
    <submittedName>
        <fullName evidence="2">MaoC family dehydratase</fullName>
    </submittedName>
</protein>
<evidence type="ECO:0000313" key="2">
    <source>
        <dbReference type="EMBL" id="RGE44956.1"/>
    </source>
</evidence>
<dbReference type="PANTHER" id="PTHR42993">
    <property type="entry name" value="MAOC-LIKE DEHYDRATASE DOMAIN-CONTAINING PROTEIN"/>
    <property type="match status" value="1"/>
</dbReference>
<feature type="domain" description="MaoC-like" evidence="1">
    <location>
        <begin position="19"/>
        <end position="136"/>
    </location>
</feature>
<name>A0A373FLD0_COMTE</name>
<keyword evidence="3" id="KW-1185">Reference proteome</keyword>
<dbReference type="InterPro" id="IPR002539">
    <property type="entry name" value="MaoC-like_dom"/>
</dbReference>
<reference evidence="2 3" key="1">
    <citation type="submission" date="2018-08" db="EMBL/GenBank/DDBJ databases">
        <title>Comamonas testosteroni strain SWCO2.</title>
        <authorList>
            <person name="Jiang N."/>
            <person name="Zhang X.Z."/>
        </authorList>
    </citation>
    <scope>NUCLEOTIDE SEQUENCE [LARGE SCALE GENOMIC DNA]</scope>
    <source>
        <strain evidence="2 3">SWCO2</strain>
    </source>
</reference>
<dbReference type="CDD" id="cd03450">
    <property type="entry name" value="NodN"/>
    <property type="match status" value="1"/>
</dbReference>
<sequence length="161" mass="17501">MNAVADKVLFDSAASVLASVGRQLGETEWMQITQERIDQFADATGDHQWIHVDPEQAKNGPFGATVAHGYLTLSLANLFLPQLVAYKGLKMGVNYGCEKVRFPSPVLVNSWVRGSGEVVGANPIGEDGVQVTVRITVQVRDQDKPGCVVETISRLFFIGKN</sequence>
<dbReference type="Proteomes" id="UP000261948">
    <property type="component" value="Unassembled WGS sequence"/>
</dbReference>
<dbReference type="OrthoDB" id="9801735at2"/>
<accession>A0A373FLD0</accession>
<dbReference type="Pfam" id="PF01575">
    <property type="entry name" value="MaoC_dehydratas"/>
    <property type="match status" value="1"/>
</dbReference>
<dbReference type="InterPro" id="IPR029069">
    <property type="entry name" value="HotDog_dom_sf"/>
</dbReference>
<dbReference type="EMBL" id="QURR01000012">
    <property type="protein sequence ID" value="RGE44956.1"/>
    <property type="molecule type" value="Genomic_DNA"/>
</dbReference>
<organism evidence="2 3">
    <name type="scientific">Comamonas testosteroni</name>
    <name type="common">Pseudomonas testosteroni</name>
    <dbReference type="NCBI Taxonomy" id="285"/>
    <lineage>
        <taxon>Bacteria</taxon>
        <taxon>Pseudomonadati</taxon>
        <taxon>Pseudomonadota</taxon>
        <taxon>Betaproteobacteria</taxon>
        <taxon>Burkholderiales</taxon>
        <taxon>Comamonadaceae</taxon>
        <taxon>Comamonas</taxon>
    </lineage>
</organism>
<dbReference type="PANTHER" id="PTHR42993:SF1">
    <property type="entry name" value="MAOC-LIKE DEHYDRATASE DOMAIN-CONTAINING PROTEIN"/>
    <property type="match status" value="1"/>
</dbReference>
<dbReference type="SUPFAM" id="SSF54637">
    <property type="entry name" value="Thioesterase/thiol ester dehydrase-isomerase"/>
    <property type="match status" value="1"/>
</dbReference>
<proteinExistence type="predicted"/>